<dbReference type="Proteomes" id="UP000095200">
    <property type="component" value="Unassembled WGS sequence"/>
</dbReference>
<dbReference type="RefSeq" id="WP_069857189.1">
    <property type="nucleotide sequence ID" value="NZ_BDFE01000006.1"/>
</dbReference>
<keyword evidence="7 10" id="KW-1133">Transmembrane helix</keyword>
<dbReference type="InterPro" id="IPR012340">
    <property type="entry name" value="NA-bd_OB-fold"/>
</dbReference>
<sequence>MTKQANQKWIYLTAFACLFAGIGYLLFSGLSKDSVYFLNVSEALAMDSSQLSQARLFGNVATQGLERSSDAMELSFVLVDKKDATQTLPVHYRGVVPDTFKPGVEVIVEGGLDPGTRVFKAKTLMTKCPSKYKKKTS</sequence>
<keyword evidence="5" id="KW-0201">Cytochrome c-type biogenesis</keyword>
<name>A0A194AER0_9BACT</name>
<evidence type="ECO:0000256" key="4">
    <source>
        <dbReference type="ARBA" id="ARBA00022723"/>
    </source>
</evidence>
<keyword evidence="2" id="KW-0349">Heme</keyword>
<proteinExistence type="predicted"/>
<keyword evidence="6" id="KW-0735">Signal-anchor</keyword>
<evidence type="ECO:0000256" key="10">
    <source>
        <dbReference type="SAM" id="Phobius"/>
    </source>
</evidence>
<evidence type="ECO:0000256" key="7">
    <source>
        <dbReference type="ARBA" id="ARBA00022989"/>
    </source>
</evidence>
<dbReference type="PANTHER" id="PTHR34128">
    <property type="entry name" value="CYTOCHROME C-TYPE BIOGENESIS PROTEIN CCME HOMOLOG, MITOCHONDRIAL"/>
    <property type="match status" value="1"/>
</dbReference>
<dbReference type="EMBL" id="BDFE01000006">
    <property type="protein sequence ID" value="GAU07680.1"/>
    <property type="molecule type" value="Genomic_DNA"/>
</dbReference>
<dbReference type="OrthoDB" id="9794828at2"/>
<dbReference type="Gene3D" id="2.40.50.140">
    <property type="entry name" value="Nucleic acid-binding proteins"/>
    <property type="match status" value="1"/>
</dbReference>
<dbReference type="STRING" id="1592317.DPF_0375"/>
<evidence type="ECO:0000313" key="11">
    <source>
        <dbReference type="EMBL" id="GAU07680.1"/>
    </source>
</evidence>
<dbReference type="Pfam" id="PF03100">
    <property type="entry name" value="CcmE"/>
    <property type="match status" value="1"/>
</dbReference>
<protein>
    <submittedName>
        <fullName evidence="11">Cytochrome C biogenesis protein CcmE</fullName>
    </submittedName>
</protein>
<gene>
    <name evidence="11" type="ORF">DPF_0375</name>
</gene>
<comment type="caution">
    <text evidence="11">The sequence shown here is derived from an EMBL/GenBank/DDBJ whole genome shotgun (WGS) entry which is preliminary data.</text>
</comment>
<dbReference type="PANTHER" id="PTHR34128:SF2">
    <property type="entry name" value="CYTOCHROME C-TYPE BIOGENESIS PROTEIN CCME HOMOLOG, MITOCHONDRIAL"/>
    <property type="match status" value="1"/>
</dbReference>
<dbReference type="GO" id="GO:0017003">
    <property type="term" value="P:protein-heme linkage"/>
    <property type="evidence" value="ECO:0007669"/>
    <property type="project" value="InterPro"/>
</dbReference>
<evidence type="ECO:0000256" key="5">
    <source>
        <dbReference type="ARBA" id="ARBA00022748"/>
    </source>
</evidence>
<evidence type="ECO:0000256" key="1">
    <source>
        <dbReference type="ARBA" id="ARBA00004370"/>
    </source>
</evidence>
<organism evidence="11 12">
    <name type="scientific">Desulfoplanes formicivorans</name>
    <dbReference type="NCBI Taxonomy" id="1592317"/>
    <lineage>
        <taxon>Bacteria</taxon>
        <taxon>Pseudomonadati</taxon>
        <taxon>Thermodesulfobacteriota</taxon>
        <taxon>Desulfovibrionia</taxon>
        <taxon>Desulfovibrionales</taxon>
        <taxon>Desulfoplanaceae</taxon>
        <taxon>Desulfoplanes</taxon>
    </lineage>
</organism>
<dbReference type="GO" id="GO:0005886">
    <property type="term" value="C:plasma membrane"/>
    <property type="evidence" value="ECO:0007669"/>
    <property type="project" value="InterPro"/>
</dbReference>
<dbReference type="GO" id="GO:0046872">
    <property type="term" value="F:metal ion binding"/>
    <property type="evidence" value="ECO:0007669"/>
    <property type="project" value="UniProtKB-KW"/>
</dbReference>
<evidence type="ECO:0000313" key="12">
    <source>
        <dbReference type="Proteomes" id="UP000095200"/>
    </source>
</evidence>
<dbReference type="GO" id="GO:0017004">
    <property type="term" value="P:cytochrome complex assembly"/>
    <property type="evidence" value="ECO:0007669"/>
    <property type="project" value="UniProtKB-KW"/>
</dbReference>
<dbReference type="AlphaFoldDB" id="A0A194AER0"/>
<reference evidence="12" key="1">
    <citation type="submission" date="2016-06" db="EMBL/GenBank/DDBJ databases">
        <title>Draft genome sequence of Desulfoplanes formicivorans strain Pf12B.</title>
        <authorList>
            <person name="Watanabe M."/>
            <person name="Kojima H."/>
            <person name="Fukui M."/>
        </authorList>
    </citation>
    <scope>NUCLEOTIDE SEQUENCE [LARGE SCALE GENOMIC DNA]</scope>
    <source>
        <strain evidence="12">Pf12B</strain>
    </source>
</reference>
<keyword evidence="9 10" id="KW-0472">Membrane</keyword>
<accession>A0A194AER0</accession>
<dbReference type="InterPro" id="IPR004329">
    <property type="entry name" value="CcmE"/>
</dbReference>
<keyword evidence="4" id="KW-0479">Metal-binding</keyword>
<feature type="transmembrane region" description="Helical" evidence="10">
    <location>
        <begin position="9"/>
        <end position="27"/>
    </location>
</feature>
<keyword evidence="3 10" id="KW-0812">Transmembrane</keyword>
<dbReference type="GO" id="GO:0020037">
    <property type="term" value="F:heme binding"/>
    <property type="evidence" value="ECO:0007669"/>
    <property type="project" value="InterPro"/>
</dbReference>
<keyword evidence="8" id="KW-0408">Iron</keyword>
<evidence type="ECO:0000256" key="9">
    <source>
        <dbReference type="ARBA" id="ARBA00023136"/>
    </source>
</evidence>
<keyword evidence="12" id="KW-1185">Reference proteome</keyword>
<dbReference type="SUPFAM" id="SSF82093">
    <property type="entry name" value="Heme chaperone CcmE"/>
    <property type="match status" value="1"/>
</dbReference>
<evidence type="ECO:0000256" key="2">
    <source>
        <dbReference type="ARBA" id="ARBA00022617"/>
    </source>
</evidence>
<evidence type="ECO:0000256" key="6">
    <source>
        <dbReference type="ARBA" id="ARBA00022968"/>
    </source>
</evidence>
<evidence type="ECO:0000256" key="3">
    <source>
        <dbReference type="ARBA" id="ARBA00022692"/>
    </source>
</evidence>
<dbReference type="InterPro" id="IPR036127">
    <property type="entry name" value="CcmE-like_sf"/>
</dbReference>
<evidence type="ECO:0000256" key="8">
    <source>
        <dbReference type="ARBA" id="ARBA00023004"/>
    </source>
</evidence>
<comment type="subcellular location">
    <subcellularLocation>
        <location evidence="1">Membrane</location>
    </subcellularLocation>
</comment>